<accession>A0A7R7EHT1</accession>
<dbReference type="RefSeq" id="WP_271714278.1">
    <property type="nucleotide sequence ID" value="NZ_AP024169.1"/>
</dbReference>
<sequence length="58" mass="6990">MEDFSYRILLFAIVILIIVILYSICRYAYFMKKEHFVCPNCKKSNYMVPVKDFKPKAF</sequence>
<reference evidence="2 3" key="1">
    <citation type="submission" date="2020-11" db="EMBL/GenBank/DDBJ databases">
        <title>Draft genome sequencing of a Lachnospiraceae strain isolated from anoxic soil subjected to BSD treatment.</title>
        <authorList>
            <person name="Uek A."/>
            <person name="Tonouchi A."/>
        </authorList>
    </citation>
    <scope>NUCLEOTIDE SEQUENCE [LARGE SCALE GENOMIC DNA]</scope>
    <source>
        <strain evidence="2 3">TB5</strain>
    </source>
</reference>
<feature type="transmembrane region" description="Helical" evidence="1">
    <location>
        <begin position="6"/>
        <end position="25"/>
    </location>
</feature>
<proteinExistence type="predicted"/>
<evidence type="ECO:0000256" key="1">
    <source>
        <dbReference type="SAM" id="Phobius"/>
    </source>
</evidence>
<dbReference type="EMBL" id="AP024169">
    <property type="protein sequence ID" value="BCN28978.1"/>
    <property type="molecule type" value="Genomic_DNA"/>
</dbReference>
<gene>
    <name evidence="2" type="ORF">bsdtb5_02730</name>
</gene>
<keyword evidence="1" id="KW-0472">Membrane</keyword>
<organism evidence="2 3">
    <name type="scientific">Anaeromicropila herbilytica</name>
    <dbReference type="NCBI Taxonomy" id="2785025"/>
    <lineage>
        <taxon>Bacteria</taxon>
        <taxon>Bacillati</taxon>
        <taxon>Bacillota</taxon>
        <taxon>Clostridia</taxon>
        <taxon>Lachnospirales</taxon>
        <taxon>Lachnospiraceae</taxon>
        <taxon>Anaeromicropila</taxon>
    </lineage>
</organism>
<protein>
    <submittedName>
        <fullName evidence="2">Uncharacterized protein</fullName>
    </submittedName>
</protein>
<keyword evidence="1" id="KW-1133">Transmembrane helix</keyword>
<keyword evidence="1" id="KW-0812">Transmembrane</keyword>
<name>A0A7R7EHT1_9FIRM</name>
<evidence type="ECO:0000313" key="3">
    <source>
        <dbReference type="Proteomes" id="UP000595897"/>
    </source>
</evidence>
<dbReference type="AlphaFoldDB" id="A0A7R7EHT1"/>
<dbReference type="Proteomes" id="UP000595897">
    <property type="component" value="Chromosome"/>
</dbReference>
<keyword evidence="3" id="KW-1185">Reference proteome</keyword>
<evidence type="ECO:0000313" key="2">
    <source>
        <dbReference type="EMBL" id="BCN28978.1"/>
    </source>
</evidence>
<dbReference type="KEGG" id="ahb:bsdtb5_02730"/>